<protein>
    <submittedName>
        <fullName evidence="2">G patch domain-containing protein 11</fullName>
    </submittedName>
</protein>
<dbReference type="EMBL" id="JAGFMF010011568">
    <property type="protein sequence ID" value="KAG8520460.1"/>
    <property type="molecule type" value="Genomic_DNA"/>
</dbReference>
<proteinExistence type="predicted"/>
<dbReference type="Proteomes" id="UP000700334">
    <property type="component" value="Unassembled WGS sequence"/>
</dbReference>
<comment type="caution">
    <text evidence="2">The sequence shown here is derived from an EMBL/GenBank/DDBJ whole genome shotgun (WGS) entry which is preliminary data.</text>
</comment>
<feature type="region of interest" description="Disordered" evidence="1">
    <location>
        <begin position="45"/>
        <end position="97"/>
    </location>
</feature>
<evidence type="ECO:0000313" key="3">
    <source>
        <dbReference type="Proteomes" id="UP000700334"/>
    </source>
</evidence>
<gene>
    <name evidence="2" type="ORF">J0S82_019811</name>
</gene>
<evidence type="ECO:0000313" key="2">
    <source>
        <dbReference type="EMBL" id="KAG8520460.1"/>
    </source>
</evidence>
<feature type="region of interest" description="Disordered" evidence="1">
    <location>
        <begin position="1"/>
        <end position="22"/>
    </location>
</feature>
<evidence type="ECO:0000256" key="1">
    <source>
        <dbReference type="SAM" id="MobiDB-lite"/>
    </source>
</evidence>
<sequence length="97" mass="11233">MANAGAKLRSLSKRRKATGTNLKNRWMSFKGEQERCDIGLKKIIGKNGTGHESLKQKVEERSESYRRKSHTKNQAEEKAAEHFQMQLKNNQEDMKLE</sequence>
<reference evidence="2" key="1">
    <citation type="journal article" date="2021" name="Evol. Appl.">
        <title>The genome of the Pyrenean desman and the effects of bottlenecks and inbreeding on the genomic landscape of an endangered species.</title>
        <authorList>
            <person name="Escoda L."/>
            <person name="Castresana J."/>
        </authorList>
    </citation>
    <scope>NUCLEOTIDE SEQUENCE</scope>
    <source>
        <strain evidence="2">IBE-C5619</strain>
    </source>
</reference>
<dbReference type="AlphaFoldDB" id="A0A8J6DUL6"/>
<organism evidence="2 3">
    <name type="scientific">Galemys pyrenaicus</name>
    <name type="common">Iberian desman</name>
    <name type="synonym">Pyrenean desman</name>
    <dbReference type="NCBI Taxonomy" id="202257"/>
    <lineage>
        <taxon>Eukaryota</taxon>
        <taxon>Metazoa</taxon>
        <taxon>Chordata</taxon>
        <taxon>Craniata</taxon>
        <taxon>Vertebrata</taxon>
        <taxon>Euteleostomi</taxon>
        <taxon>Mammalia</taxon>
        <taxon>Eutheria</taxon>
        <taxon>Laurasiatheria</taxon>
        <taxon>Eulipotyphla</taxon>
        <taxon>Talpidae</taxon>
        <taxon>Galemys</taxon>
    </lineage>
</organism>
<feature type="compositionally biased region" description="Basic and acidic residues" evidence="1">
    <location>
        <begin position="52"/>
        <end position="66"/>
    </location>
</feature>
<accession>A0A8J6DUL6</accession>
<keyword evidence="3" id="KW-1185">Reference proteome</keyword>
<name>A0A8J6DUL6_GALPY</name>